<dbReference type="GO" id="GO:0043291">
    <property type="term" value="C:RAVE complex"/>
    <property type="evidence" value="ECO:0007669"/>
    <property type="project" value="TreeGrafter"/>
</dbReference>
<sequence length="721" mass="82310">IIDVDWLFTSNAELILAIATSRKILFYTRVRKHHVSVRTSWILFLEINIQSNLPLPISAILWGSGGSLIVANGNQLRCYNKWLNHEYISKVTGINKPFPTLFHVVDHLNGPLPHHHPTLLLQHILWGKMELVKQMLARLCKYLKLLIGANKPISRMLPVPFDKILEDDASTASKKTRRYSILFGEDSDDDDSQESVLDFTEEAANFLSEQLKVISLPELTSVEQAQLLALVNTLTQVESQKRSLDENGVRYVLFMRRYHYLNRATFRAPGLSYRDMNWALHSDSQDLLVEYSIAASGGKILWNDARVHGIFLWLRNNEAARQQMEIIARNHYMQKEERDPTDCSLFYMALRKKKLLLGLWRTANNHKEQAVMLKFLSNNFDEPKWKTAALKNAYVLLGKQRYEYAAAFFLLGDKLKDAANVCLKYLDDFQLAIAICRVYEGDEGSTLKSILENHVIPLAVKTGDRWLASMAFWILNQRDRAVKAIMVPLETLCDTSMKQQTSSSTNSMISTESPDAALIVLYKQLKEKSVQTLRGASEISSETEYCFVLRSIFAYDRMGCPLLALHLVKTWLFAPESMSKNPHHILRSRRRTTILDIPLLDNDIRISSGVVNFNNWSWETDADVASSPVSPRSSSKFLFDDDNANNLLSDDPQTNLRSDNASNGTDMWGWNAYKNNSSNLSDSYTEKGNSANITLLDDVDFNNYKVALVRRLEQVFGSWLF</sequence>
<dbReference type="PANTHER" id="PTHR13950">
    <property type="entry name" value="RABCONNECTIN-RELATED"/>
    <property type="match status" value="1"/>
</dbReference>
<dbReference type="Proteomes" id="UP000789405">
    <property type="component" value="Unassembled WGS sequence"/>
</dbReference>
<evidence type="ECO:0000259" key="1">
    <source>
        <dbReference type="Pfam" id="PF12234"/>
    </source>
</evidence>
<accession>A0A9N9INW7</accession>
<dbReference type="GO" id="GO:0007035">
    <property type="term" value="P:vacuolar acidification"/>
    <property type="evidence" value="ECO:0007669"/>
    <property type="project" value="TreeGrafter"/>
</dbReference>
<name>A0A9N9INW7_9GLOM</name>
<keyword evidence="3" id="KW-1185">Reference proteome</keyword>
<organism evidence="2 3">
    <name type="scientific">Dentiscutata erythropus</name>
    <dbReference type="NCBI Taxonomy" id="1348616"/>
    <lineage>
        <taxon>Eukaryota</taxon>
        <taxon>Fungi</taxon>
        <taxon>Fungi incertae sedis</taxon>
        <taxon>Mucoromycota</taxon>
        <taxon>Glomeromycotina</taxon>
        <taxon>Glomeromycetes</taxon>
        <taxon>Diversisporales</taxon>
        <taxon>Gigasporaceae</taxon>
        <taxon>Dentiscutata</taxon>
    </lineage>
</organism>
<gene>
    <name evidence="2" type="ORF">DERYTH_LOCUS16079</name>
</gene>
<feature type="non-terminal residue" evidence="2">
    <location>
        <position position="1"/>
    </location>
</feature>
<dbReference type="InterPro" id="IPR052208">
    <property type="entry name" value="DmX-like/RAVE_component"/>
</dbReference>
<protein>
    <submittedName>
        <fullName evidence="2">2864_t:CDS:1</fullName>
    </submittedName>
</protein>
<dbReference type="PANTHER" id="PTHR13950:SF9">
    <property type="entry name" value="RABCONNECTIN-3A"/>
    <property type="match status" value="1"/>
</dbReference>
<evidence type="ECO:0000313" key="3">
    <source>
        <dbReference type="Proteomes" id="UP000789405"/>
    </source>
</evidence>
<reference evidence="2" key="1">
    <citation type="submission" date="2021-06" db="EMBL/GenBank/DDBJ databases">
        <authorList>
            <person name="Kallberg Y."/>
            <person name="Tangrot J."/>
            <person name="Rosling A."/>
        </authorList>
    </citation>
    <scope>NUCLEOTIDE SEQUENCE</scope>
    <source>
        <strain evidence="2">MA453B</strain>
    </source>
</reference>
<dbReference type="OrthoDB" id="342131at2759"/>
<dbReference type="Pfam" id="PF12234">
    <property type="entry name" value="Rav1p_C"/>
    <property type="match status" value="1"/>
</dbReference>
<evidence type="ECO:0000313" key="2">
    <source>
        <dbReference type="EMBL" id="CAG8741869.1"/>
    </source>
</evidence>
<dbReference type="InterPro" id="IPR022033">
    <property type="entry name" value="Rav1p_C"/>
</dbReference>
<dbReference type="EMBL" id="CAJVPY010013639">
    <property type="protein sequence ID" value="CAG8741869.1"/>
    <property type="molecule type" value="Genomic_DNA"/>
</dbReference>
<comment type="caution">
    <text evidence="2">The sequence shown here is derived from an EMBL/GenBank/DDBJ whole genome shotgun (WGS) entry which is preliminary data.</text>
</comment>
<dbReference type="AlphaFoldDB" id="A0A9N9INW7"/>
<feature type="domain" description="RAVE complex protein Rav1 C-terminal" evidence="1">
    <location>
        <begin position="1"/>
        <end position="567"/>
    </location>
</feature>
<proteinExistence type="predicted"/>